<evidence type="ECO:0000313" key="2">
    <source>
        <dbReference type="Proteomes" id="UP000289411"/>
    </source>
</evidence>
<accession>A0A4Q2R6W1</accession>
<evidence type="ECO:0000313" key="1">
    <source>
        <dbReference type="EMBL" id="RYB02122.1"/>
    </source>
</evidence>
<name>A0A4Q2R6W1_9HYPH</name>
<dbReference type="EMBL" id="QYBC01000023">
    <property type="protein sequence ID" value="RYB02122.1"/>
    <property type="molecule type" value="Genomic_DNA"/>
</dbReference>
<reference evidence="1 2" key="2">
    <citation type="submission" date="2019-02" db="EMBL/GenBank/DDBJ databases">
        <title>'Lichenibacterium ramalinii' gen. nov. sp. nov., 'Lichenibacterium minor' gen. nov. sp. nov.</title>
        <authorList>
            <person name="Pankratov T."/>
        </authorList>
    </citation>
    <scope>NUCLEOTIDE SEQUENCE [LARGE SCALE GENOMIC DNA]</scope>
    <source>
        <strain evidence="1 2">RmlP001</strain>
    </source>
</reference>
<keyword evidence="2" id="KW-1185">Reference proteome</keyword>
<organism evidence="1 2">
    <name type="scientific">Lichenibacterium ramalinae</name>
    <dbReference type="NCBI Taxonomy" id="2316527"/>
    <lineage>
        <taxon>Bacteria</taxon>
        <taxon>Pseudomonadati</taxon>
        <taxon>Pseudomonadota</taxon>
        <taxon>Alphaproteobacteria</taxon>
        <taxon>Hyphomicrobiales</taxon>
        <taxon>Lichenihabitantaceae</taxon>
        <taxon>Lichenibacterium</taxon>
    </lineage>
</organism>
<dbReference type="Proteomes" id="UP000289411">
    <property type="component" value="Unassembled WGS sequence"/>
</dbReference>
<proteinExistence type="predicted"/>
<comment type="caution">
    <text evidence="1">The sequence shown here is derived from an EMBL/GenBank/DDBJ whole genome shotgun (WGS) entry which is preliminary data.</text>
</comment>
<sequence length="132" mass="13959">MPLRGAAMPFVNDIAGDLAWLTPAPIGYVEAGWSDIVADLLRDIGRAVAAYPTASVDVLDITERDGALRCDLVVHGVHDTAVDSAVEAAVEGARRRAASTCVRCGGPGHLRRDRAAWPTTRCDAHVGTRRSA</sequence>
<reference evidence="1 2" key="1">
    <citation type="submission" date="2018-09" db="EMBL/GenBank/DDBJ databases">
        <authorList>
            <person name="Grouzdev D.S."/>
            <person name="Krutkina M.S."/>
        </authorList>
    </citation>
    <scope>NUCLEOTIDE SEQUENCE [LARGE SCALE GENOMIC DNA]</scope>
    <source>
        <strain evidence="1 2">RmlP001</strain>
    </source>
</reference>
<gene>
    <name evidence="1" type="ORF">D3272_22640</name>
</gene>
<dbReference type="AlphaFoldDB" id="A0A4Q2R6W1"/>
<protein>
    <submittedName>
        <fullName evidence="1">Uncharacterized protein</fullName>
    </submittedName>
</protein>